<dbReference type="Proteomes" id="UP000012073">
    <property type="component" value="Unassembled WGS sequence"/>
</dbReference>
<reference evidence="2" key="1">
    <citation type="journal article" date="2013" name="Proc. Natl. Acad. Sci. U.S.A.">
        <title>Genome structure and metabolic features in the red seaweed Chondrus crispus shed light on evolution of the Archaeplastida.</title>
        <authorList>
            <person name="Collen J."/>
            <person name="Porcel B."/>
            <person name="Carre W."/>
            <person name="Ball S.G."/>
            <person name="Chaparro C."/>
            <person name="Tonon T."/>
            <person name="Barbeyron T."/>
            <person name="Michel G."/>
            <person name="Noel B."/>
            <person name="Valentin K."/>
            <person name="Elias M."/>
            <person name="Artiguenave F."/>
            <person name="Arun A."/>
            <person name="Aury J.M."/>
            <person name="Barbosa-Neto J.F."/>
            <person name="Bothwell J.H."/>
            <person name="Bouget F.Y."/>
            <person name="Brillet L."/>
            <person name="Cabello-Hurtado F."/>
            <person name="Capella-Gutierrez S."/>
            <person name="Charrier B."/>
            <person name="Cladiere L."/>
            <person name="Cock J.M."/>
            <person name="Coelho S.M."/>
            <person name="Colleoni C."/>
            <person name="Czjzek M."/>
            <person name="Da Silva C."/>
            <person name="Delage L."/>
            <person name="Denoeud F."/>
            <person name="Deschamps P."/>
            <person name="Dittami S.M."/>
            <person name="Gabaldon T."/>
            <person name="Gachon C.M."/>
            <person name="Groisillier A."/>
            <person name="Herve C."/>
            <person name="Jabbari K."/>
            <person name="Katinka M."/>
            <person name="Kloareg B."/>
            <person name="Kowalczyk N."/>
            <person name="Labadie K."/>
            <person name="Leblanc C."/>
            <person name="Lopez P.J."/>
            <person name="McLachlan D.H."/>
            <person name="Meslet-Cladiere L."/>
            <person name="Moustafa A."/>
            <person name="Nehr Z."/>
            <person name="Nyvall Collen P."/>
            <person name="Panaud O."/>
            <person name="Partensky F."/>
            <person name="Poulain J."/>
            <person name="Rensing S.A."/>
            <person name="Rousvoal S."/>
            <person name="Samson G."/>
            <person name="Symeonidi A."/>
            <person name="Weissenbach J."/>
            <person name="Zambounis A."/>
            <person name="Wincker P."/>
            <person name="Boyen C."/>
        </authorList>
    </citation>
    <scope>NUCLEOTIDE SEQUENCE [LARGE SCALE GENOMIC DNA]</scope>
    <source>
        <strain evidence="2">cv. Stackhouse</strain>
    </source>
</reference>
<dbReference type="RefSeq" id="XP_005716874.1">
    <property type="nucleotide sequence ID" value="XM_005716817.1"/>
</dbReference>
<accession>R7QI24</accession>
<dbReference type="EMBL" id="HG001812">
    <property type="protein sequence ID" value="CDF37055.1"/>
    <property type="molecule type" value="Genomic_DNA"/>
</dbReference>
<gene>
    <name evidence="1" type="ORF">CHC_T00005236001</name>
</gene>
<evidence type="ECO:0000313" key="1">
    <source>
        <dbReference type="EMBL" id="CDF37055.1"/>
    </source>
</evidence>
<evidence type="ECO:0000313" key="2">
    <source>
        <dbReference type="Proteomes" id="UP000012073"/>
    </source>
</evidence>
<dbReference type="AlphaFoldDB" id="R7QI24"/>
<organism evidence="1 2">
    <name type="scientific">Chondrus crispus</name>
    <name type="common">Carrageen Irish moss</name>
    <name type="synonym">Polymorpha crispa</name>
    <dbReference type="NCBI Taxonomy" id="2769"/>
    <lineage>
        <taxon>Eukaryota</taxon>
        <taxon>Rhodophyta</taxon>
        <taxon>Florideophyceae</taxon>
        <taxon>Rhodymeniophycidae</taxon>
        <taxon>Gigartinales</taxon>
        <taxon>Gigartinaceae</taxon>
        <taxon>Chondrus</taxon>
    </lineage>
</organism>
<protein>
    <submittedName>
        <fullName evidence="1">Uncharacterized protein</fullName>
    </submittedName>
</protein>
<dbReference type="KEGG" id="ccp:CHC_T00005236001"/>
<dbReference type="GeneID" id="17324611"/>
<keyword evidence="2" id="KW-1185">Reference proteome</keyword>
<dbReference type="Gramene" id="CDF37055">
    <property type="protein sequence ID" value="CDF37055"/>
    <property type="gene ID" value="CHC_T00005236001"/>
</dbReference>
<sequence>MTSISWLQGAHQGVSSMYDKIRGTGARQEGGCTYSRPISRRRQNVPKTKYSKALILPHEWLPY</sequence>
<proteinExistence type="predicted"/>
<name>R7QI24_CHOCR</name>